<dbReference type="PANTHER" id="PTHR21183">
    <property type="entry name" value="RIBOSOMAL PROTEIN L47, MITOCHONDRIAL-RELATED"/>
    <property type="match status" value="1"/>
</dbReference>
<dbReference type="EMBL" id="JASBNA010000007">
    <property type="protein sequence ID" value="KAK7689995.1"/>
    <property type="molecule type" value="Genomic_DNA"/>
</dbReference>
<feature type="compositionally biased region" description="Polar residues" evidence="8">
    <location>
        <begin position="240"/>
        <end position="251"/>
    </location>
</feature>
<dbReference type="Pfam" id="PF06984">
    <property type="entry name" value="MRP-L47"/>
    <property type="match status" value="1"/>
</dbReference>
<evidence type="ECO:0000256" key="2">
    <source>
        <dbReference type="ARBA" id="ARBA00009254"/>
    </source>
</evidence>
<dbReference type="InterPro" id="IPR010729">
    <property type="entry name" value="Ribosomal_uL29_mit"/>
</dbReference>
<sequence length="251" mass="27661">MLPSITSSSAIWGTFACALRTPRLARCISSTVTRQYADVVEAPNPTDAPSSRPEFPKEGALRPHLNIKTDPNHGLYGFFRKVEKDGESCHDSVEVALPESMEPGRSWTAAELRRKSFKDLHTLWYVLLRERNLLATQREEARRVDITQNALRGATRVHVVRKSMARIKAVLNERRLAYEGAVKLHAQNREEILAKEAAREAEERANAVEAAPEQPKIAESAPASLAASGLLGGAEPEVMQQKQDPGSSSSS</sequence>
<evidence type="ECO:0000313" key="9">
    <source>
        <dbReference type="EMBL" id="KAK7689995.1"/>
    </source>
</evidence>
<accession>A0AAW0GLP5</accession>
<dbReference type="GO" id="GO:0003735">
    <property type="term" value="F:structural constituent of ribosome"/>
    <property type="evidence" value="ECO:0007669"/>
    <property type="project" value="InterPro"/>
</dbReference>
<evidence type="ECO:0000256" key="5">
    <source>
        <dbReference type="ARBA" id="ARBA00023274"/>
    </source>
</evidence>
<comment type="similarity">
    <text evidence="2">Belongs to the universal ribosomal protein uL29 family.</text>
</comment>
<keyword evidence="10" id="KW-1185">Reference proteome</keyword>
<evidence type="ECO:0000256" key="7">
    <source>
        <dbReference type="ARBA" id="ARBA00035399"/>
    </source>
</evidence>
<keyword evidence="3" id="KW-0689">Ribosomal protein</keyword>
<reference evidence="9 10" key="1">
    <citation type="submission" date="2022-09" db="EMBL/GenBank/DDBJ databases">
        <authorList>
            <person name="Palmer J.M."/>
        </authorList>
    </citation>
    <scope>NUCLEOTIDE SEQUENCE [LARGE SCALE GENOMIC DNA]</scope>
    <source>
        <strain evidence="9 10">DSM 7382</strain>
    </source>
</reference>
<dbReference type="GO" id="GO:0032543">
    <property type="term" value="P:mitochondrial translation"/>
    <property type="evidence" value="ECO:0007669"/>
    <property type="project" value="TreeGrafter"/>
</dbReference>
<keyword evidence="5" id="KW-0687">Ribonucleoprotein</keyword>
<dbReference type="Gene3D" id="6.10.330.20">
    <property type="match status" value="1"/>
</dbReference>
<dbReference type="GO" id="GO:0005762">
    <property type="term" value="C:mitochondrial large ribosomal subunit"/>
    <property type="evidence" value="ECO:0007669"/>
    <property type="project" value="TreeGrafter"/>
</dbReference>
<dbReference type="InterPro" id="IPR036049">
    <property type="entry name" value="Ribosomal_uL29_sf"/>
</dbReference>
<feature type="region of interest" description="Disordered" evidence="8">
    <location>
        <begin position="202"/>
        <end position="251"/>
    </location>
</feature>
<dbReference type="PANTHER" id="PTHR21183:SF18">
    <property type="entry name" value="LARGE RIBOSOMAL SUBUNIT PROTEIN UL29M"/>
    <property type="match status" value="1"/>
</dbReference>
<evidence type="ECO:0000256" key="6">
    <source>
        <dbReference type="ARBA" id="ARBA00035289"/>
    </source>
</evidence>
<evidence type="ECO:0000256" key="3">
    <source>
        <dbReference type="ARBA" id="ARBA00022980"/>
    </source>
</evidence>
<comment type="subcellular location">
    <subcellularLocation>
        <location evidence="1">Mitochondrion</location>
    </subcellularLocation>
</comment>
<feature type="compositionally biased region" description="Low complexity" evidence="8">
    <location>
        <begin position="207"/>
        <end position="237"/>
    </location>
</feature>
<evidence type="ECO:0000256" key="4">
    <source>
        <dbReference type="ARBA" id="ARBA00023128"/>
    </source>
</evidence>
<gene>
    <name evidence="9" type="ORF">QCA50_006637</name>
</gene>
<dbReference type="InterPro" id="IPR038340">
    <property type="entry name" value="MRP-L47_sf"/>
</dbReference>
<protein>
    <recommendedName>
        <fullName evidence="6">Large ribosomal subunit protein uL29m</fullName>
    </recommendedName>
    <alternativeName>
        <fullName evidence="7">54S ribosomal protein L4, mitochondrial</fullName>
    </alternativeName>
</protein>
<name>A0AAW0GLP5_9APHY</name>
<comment type="caution">
    <text evidence="9">The sequence shown here is derived from an EMBL/GenBank/DDBJ whole genome shotgun (WGS) entry which is preliminary data.</text>
</comment>
<evidence type="ECO:0000256" key="1">
    <source>
        <dbReference type="ARBA" id="ARBA00004173"/>
    </source>
</evidence>
<evidence type="ECO:0000313" key="10">
    <source>
        <dbReference type="Proteomes" id="UP001385951"/>
    </source>
</evidence>
<organism evidence="9 10">
    <name type="scientific">Cerrena zonata</name>
    <dbReference type="NCBI Taxonomy" id="2478898"/>
    <lineage>
        <taxon>Eukaryota</taxon>
        <taxon>Fungi</taxon>
        <taxon>Dikarya</taxon>
        <taxon>Basidiomycota</taxon>
        <taxon>Agaricomycotina</taxon>
        <taxon>Agaricomycetes</taxon>
        <taxon>Polyporales</taxon>
        <taxon>Cerrenaceae</taxon>
        <taxon>Cerrena</taxon>
    </lineage>
</organism>
<dbReference type="SUPFAM" id="SSF46561">
    <property type="entry name" value="Ribosomal protein L29 (L29p)"/>
    <property type="match status" value="1"/>
</dbReference>
<keyword evidence="4" id="KW-0496">Mitochondrion</keyword>
<dbReference type="AlphaFoldDB" id="A0AAW0GLP5"/>
<evidence type="ECO:0000256" key="8">
    <source>
        <dbReference type="SAM" id="MobiDB-lite"/>
    </source>
</evidence>
<dbReference type="Proteomes" id="UP001385951">
    <property type="component" value="Unassembled WGS sequence"/>
</dbReference>
<proteinExistence type="inferred from homology"/>